<dbReference type="GO" id="GO:0016705">
    <property type="term" value="F:oxidoreductase activity, acting on paired donors, with incorporation or reduction of molecular oxygen"/>
    <property type="evidence" value="ECO:0007669"/>
    <property type="project" value="InterPro"/>
</dbReference>
<dbReference type="InterPro" id="IPR017972">
    <property type="entry name" value="Cyt_P450_CS"/>
</dbReference>
<dbReference type="AlphaFoldDB" id="A0A1B2HPZ9"/>
<dbReference type="CDD" id="cd11032">
    <property type="entry name" value="P450_EryK-like"/>
    <property type="match status" value="1"/>
</dbReference>
<dbReference type="Gene3D" id="1.10.630.10">
    <property type="entry name" value="Cytochrome P450"/>
    <property type="match status" value="1"/>
</dbReference>
<evidence type="ECO:0000313" key="9">
    <source>
        <dbReference type="EMBL" id="ANZ39804.1"/>
    </source>
</evidence>
<dbReference type="PANTHER" id="PTHR46696">
    <property type="entry name" value="P450, PUTATIVE (EUROFUNG)-RELATED"/>
    <property type="match status" value="1"/>
</dbReference>
<keyword evidence="10" id="KW-1185">Reference proteome</keyword>
<dbReference type="GO" id="GO:0004497">
    <property type="term" value="F:monooxygenase activity"/>
    <property type="evidence" value="ECO:0007669"/>
    <property type="project" value="UniProtKB-KW"/>
</dbReference>
<dbReference type="InterPro" id="IPR036396">
    <property type="entry name" value="Cyt_P450_sf"/>
</dbReference>
<evidence type="ECO:0000256" key="4">
    <source>
        <dbReference type="ARBA" id="ARBA00023002"/>
    </source>
</evidence>
<evidence type="ECO:0000256" key="1">
    <source>
        <dbReference type="ARBA" id="ARBA00010617"/>
    </source>
</evidence>
<evidence type="ECO:0000256" key="8">
    <source>
        <dbReference type="SAM" id="MobiDB-lite"/>
    </source>
</evidence>
<gene>
    <name evidence="9" type="ORF">BBK82_30945</name>
</gene>
<evidence type="ECO:0000256" key="5">
    <source>
        <dbReference type="ARBA" id="ARBA00023004"/>
    </source>
</evidence>
<dbReference type="InterPro" id="IPR001128">
    <property type="entry name" value="Cyt_P450"/>
</dbReference>
<dbReference type="OrthoDB" id="4133219at2"/>
<dbReference type="PRINTS" id="PR00359">
    <property type="entry name" value="BP450"/>
</dbReference>
<keyword evidence="3 7" id="KW-0479">Metal-binding</keyword>
<dbReference type="GO" id="GO:0005506">
    <property type="term" value="F:iron ion binding"/>
    <property type="evidence" value="ECO:0007669"/>
    <property type="project" value="InterPro"/>
</dbReference>
<proteinExistence type="inferred from homology"/>
<dbReference type="RefSeq" id="WP_065918145.1">
    <property type="nucleotide sequence ID" value="NZ_CP016793.1"/>
</dbReference>
<dbReference type="STRING" id="1586287.BBK82_30945"/>
<evidence type="ECO:0000313" key="10">
    <source>
        <dbReference type="Proteomes" id="UP000093053"/>
    </source>
</evidence>
<dbReference type="Pfam" id="PF00067">
    <property type="entry name" value="p450"/>
    <property type="match status" value="1"/>
</dbReference>
<dbReference type="SUPFAM" id="SSF48264">
    <property type="entry name" value="Cytochrome P450"/>
    <property type="match status" value="1"/>
</dbReference>
<protein>
    <recommendedName>
        <fullName evidence="11">Cytochrome</fullName>
    </recommendedName>
</protein>
<evidence type="ECO:0000256" key="6">
    <source>
        <dbReference type="ARBA" id="ARBA00023033"/>
    </source>
</evidence>
<dbReference type="PANTHER" id="PTHR46696:SF3">
    <property type="entry name" value="PULCHERRIMINIC ACID SYNTHASE"/>
    <property type="match status" value="1"/>
</dbReference>
<dbReference type="Proteomes" id="UP000093053">
    <property type="component" value="Chromosome"/>
</dbReference>
<organism evidence="9 10">
    <name type="scientific">Lentzea guizhouensis</name>
    <dbReference type="NCBI Taxonomy" id="1586287"/>
    <lineage>
        <taxon>Bacteria</taxon>
        <taxon>Bacillati</taxon>
        <taxon>Actinomycetota</taxon>
        <taxon>Actinomycetes</taxon>
        <taxon>Pseudonocardiales</taxon>
        <taxon>Pseudonocardiaceae</taxon>
        <taxon>Lentzea</taxon>
    </lineage>
</organism>
<dbReference type="InterPro" id="IPR002397">
    <property type="entry name" value="Cyt_P450_B"/>
</dbReference>
<evidence type="ECO:0000256" key="7">
    <source>
        <dbReference type="RuleBase" id="RU000461"/>
    </source>
</evidence>
<name>A0A1B2HPZ9_9PSEU</name>
<dbReference type="KEGG" id="led:BBK82_30945"/>
<sequence>MTGTRQTDLGAPPPPSSEGERPFQEWLRVKREEQPVWQDQHGVWHLFRHEHVKRLCSDYATFSSTPTGMDSEMAMGNLTMLDPPEHRNLRRLVSVAFTPRTVARLEPRIREVTRELLDGASGEFDLAEVLAHPMPVIVIAELLGVPSSDRSHFAECADRILAVSIEDPNDPALAEQFEAVMSPLTDYLLEYVQARRRKPADDLVSALVAAEVDGARLSDAEIVMLGAIVLSAGHITSTLLIGNTILSLDENPEALRLVREDRSVVPAVVEEALRFRTPFAQVARITKQDVTIEGVTIPAGSSAVGWIVSANRDERAFSDAAKFDVRRDTSEHIAFSHGPHYCLGAALARLEAQISLGELLDRYSEIRLNPAVTPEFYPWQTAFGMRNVPVTTKLA</sequence>
<evidence type="ECO:0008006" key="11">
    <source>
        <dbReference type="Google" id="ProtNLM"/>
    </source>
</evidence>
<keyword evidence="4 7" id="KW-0560">Oxidoreductase</keyword>
<reference evidence="9 10" key="1">
    <citation type="submission" date="2016-07" db="EMBL/GenBank/DDBJ databases">
        <title>Complete genome sequence of the Lentzea guizhouensis DHS C013.</title>
        <authorList>
            <person name="Cao C."/>
        </authorList>
    </citation>
    <scope>NUCLEOTIDE SEQUENCE [LARGE SCALE GENOMIC DNA]</scope>
    <source>
        <strain evidence="9 10">DHS C013</strain>
    </source>
</reference>
<keyword evidence="6 7" id="KW-0503">Monooxygenase</keyword>
<dbReference type="PROSITE" id="PS00086">
    <property type="entry name" value="CYTOCHROME_P450"/>
    <property type="match status" value="1"/>
</dbReference>
<feature type="region of interest" description="Disordered" evidence="8">
    <location>
        <begin position="1"/>
        <end position="22"/>
    </location>
</feature>
<evidence type="ECO:0000256" key="3">
    <source>
        <dbReference type="ARBA" id="ARBA00022723"/>
    </source>
</evidence>
<accession>A0A1B2HPZ9</accession>
<dbReference type="GO" id="GO:0020037">
    <property type="term" value="F:heme binding"/>
    <property type="evidence" value="ECO:0007669"/>
    <property type="project" value="InterPro"/>
</dbReference>
<dbReference type="EMBL" id="CP016793">
    <property type="protein sequence ID" value="ANZ39804.1"/>
    <property type="molecule type" value="Genomic_DNA"/>
</dbReference>
<keyword evidence="5 7" id="KW-0408">Iron</keyword>
<dbReference type="FunFam" id="1.10.630.10:FF:000018">
    <property type="entry name" value="Cytochrome P450 monooxygenase"/>
    <property type="match status" value="1"/>
</dbReference>
<evidence type="ECO:0000256" key="2">
    <source>
        <dbReference type="ARBA" id="ARBA00022617"/>
    </source>
</evidence>
<keyword evidence="2 7" id="KW-0349">Heme</keyword>
<comment type="similarity">
    <text evidence="1 7">Belongs to the cytochrome P450 family.</text>
</comment>